<dbReference type="EMBL" id="CP039346">
    <property type="protein sequence ID" value="QCD82879.1"/>
    <property type="molecule type" value="Genomic_DNA"/>
</dbReference>
<feature type="region of interest" description="Disordered" evidence="1">
    <location>
        <begin position="97"/>
        <end position="146"/>
    </location>
</feature>
<evidence type="ECO:0000313" key="3">
    <source>
        <dbReference type="Proteomes" id="UP000501690"/>
    </source>
</evidence>
<organism evidence="2 3">
    <name type="scientific">Vigna unguiculata</name>
    <name type="common">Cowpea</name>
    <dbReference type="NCBI Taxonomy" id="3917"/>
    <lineage>
        <taxon>Eukaryota</taxon>
        <taxon>Viridiplantae</taxon>
        <taxon>Streptophyta</taxon>
        <taxon>Embryophyta</taxon>
        <taxon>Tracheophyta</taxon>
        <taxon>Spermatophyta</taxon>
        <taxon>Magnoliopsida</taxon>
        <taxon>eudicotyledons</taxon>
        <taxon>Gunneridae</taxon>
        <taxon>Pentapetalae</taxon>
        <taxon>rosids</taxon>
        <taxon>fabids</taxon>
        <taxon>Fabales</taxon>
        <taxon>Fabaceae</taxon>
        <taxon>Papilionoideae</taxon>
        <taxon>50 kb inversion clade</taxon>
        <taxon>NPAAA clade</taxon>
        <taxon>indigoferoid/millettioid clade</taxon>
        <taxon>Phaseoleae</taxon>
        <taxon>Vigna</taxon>
    </lineage>
</organism>
<dbReference type="Proteomes" id="UP000501690">
    <property type="component" value="Linkage Group LG2"/>
</dbReference>
<sequence>MVVPQGQDVIPRRSRGGASCKDVIPRRPRGDASLLGRNSTVWWWCLIASPNGRNSVDPPRAVSYTHLDVYKRQASPNGRNSVDPPRAVSYTHLDVYKRQASPNGRNSVDPPRAVSYTHLDVYKRQASPNGHVRTPGSGNDNRDVAA</sequence>
<accession>A0A4D6L309</accession>
<gene>
    <name evidence="2" type="ORF">DEO72_LG2g3221</name>
</gene>
<evidence type="ECO:0000313" key="2">
    <source>
        <dbReference type="EMBL" id="QCD82879.1"/>
    </source>
</evidence>
<proteinExistence type="predicted"/>
<dbReference type="AlphaFoldDB" id="A0A4D6L309"/>
<feature type="region of interest" description="Disordered" evidence="1">
    <location>
        <begin position="1"/>
        <end position="31"/>
    </location>
</feature>
<keyword evidence="3" id="KW-1185">Reference proteome</keyword>
<reference evidence="2 3" key="1">
    <citation type="submission" date="2019-04" db="EMBL/GenBank/DDBJ databases">
        <title>An improved genome assembly and genetic linkage map for asparagus bean, Vigna unguiculata ssp. sesquipedialis.</title>
        <authorList>
            <person name="Xia Q."/>
            <person name="Zhang R."/>
            <person name="Dong Y."/>
        </authorList>
    </citation>
    <scope>NUCLEOTIDE SEQUENCE [LARGE SCALE GENOMIC DNA]</scope>
    <source>
        <tissue evidence="2">Leaf</tissue>
    </source>
</reference>
<name>A0A4D6L309_VIGUN</name>
<protein>
    <submittedName>
        <fullName evidence="2">Uncharacterized protein</fullName>
    </submittedName>
</protein>
<evidence type="ECO:0000256" key="1">
    <source>
        <dbReference type="SAM" id="MobiDB-lite"/>
    </source>
</evidence>